<evidence type="ECO:0000256" key="4">
    <source>
        <dbReference type="ARBA" id="ARBA00022670"/>
    </source>
</evidence>
<keyword evidence="6" id="KW-0482">Metalloprotease</keyword>
<dbReference type="KEGG" id="men:MEPCIT_265"/>
<reference key="1">
    <citation type="submission" date="2010-09" db="EMBL/GenBank/DDBJ databases">
        <title>An interdependent metabolic patchwork in the nested three-way symbiosis of mealybugs.</title>
        <authorList>
            <person name="McCutcheon J.P."/>
            <person name="von Dohlen C.D."/>
        </authorList>
    </citation>
    <scope>NUCLEOTIDE SEQUENCE</scope>
    <source>
        <strain>PCIT</strain>
    </source>
</reference>
<evidence type="ECO:0000256" key="6">
    <source>
        <dbReference type="ARBA" id="ARBA00023049"/>
    </source>
</evidence>
<evidence type="ECO:0000259" key="10">
    <source>
        <dbReference type="Pfam" id="PF19289"/>
    </source>
</evidence>
<dbReference type="GO" id="GO:0005829">
    <property type="term" value="C:cytosol"/>
    <property type="evidence" value="ECO:0007669"/>
    <property type="project" value="TreeGrafter"/>
</dbReference>
<feature type="domain" description="Metalloprotease TldD/E central" evidence="11">
    <location>
        <begin position="130"/>
        <end position="236"/>
    </location>
</feature>
<dbReference type="PANTHER" id="PTHR43421">
    <property type="entry name" value="METALLOPROTEASE PMBA"/>
    <property type="match status" value="1"/>
</dbReference>
<keyword evidence="4" id="KW-0645">Protease</keyword>
<organism evidence="12 13">
    <name type="scientific">Moranella endobia (strain PCIT)</name>
    <dbReference type="NCBI Taxonomy" id="903503"/>
    <lineage>
        <taxon>Bacteria</taxon>
        <taxon>Pseudomonadati</taxon>
        <taxon>Pseudomonadota</taxon>
        <taxon>Gammaproteobacteria</taxon>
        <taxon>Enterobacterales</taxon>
        <taxon>Enterobacteriaceae</taxon>
        <taxon>Candidatus Moranella</taxon>
    </lineage>
</organism>
<name>F7XXT0_MOREP</name>
<evidence type="ECO:0000256" key="1">
    <source>
        <dbReference type="ARBA" id="ARBA00004496"/>
    </source>
</evidence>
<dbReference type="eggNOG" id="COG0312">
    <property type="taxonomic scope" value="Bacteria"/>
</dbReference>
<dbReference type="Pfam" id="PF19289">
    <property type="entry name" value="PmbA_TldD_3rd"/>
    <property type="match status" value="1"/>
</dbReference>
<dbReference type="FunFam" id="3.30.2290.10:FF:000002">
    <property type="entry name" value="Metalloprotease PmbA homolog"/>
    <property type="match status" value="1"/>
</dbReference>
<dbReference type="PANTHER" id="PTHR43421:SF1">
    <property type="entry name" value="METALLOPROTEASE PMBA"/>
    <property type="match status" value="1"/>
</dbReference>
<evidence type="ECO:0000256" key="5">
    <source>
        <dbReference type="ARBA" id="ARBA00022801"/>
    </source>
</evidence>
<comment type="function">
    <text evidence="7">Metalloprotease involved in CcdA degradation. Suppresses the inhibitory activity of the carbon storage regulator (CsrA).</text>
</comment>
<dbReference type="InterPro" id="IPR045569">
    <property type="entry name" value="Metalloprtase-TldD/E_C"/>
</dbReference>
<evidence type="ECO:0000256" key="2">
    <source>
        <dbReference type="ARBA" id="ARBA00005836"/>
    </source>
</evidence>
<keyword evidence="5" id="KW-0378">Hydrolase</keyword>
<dbReference type="Proteomes" id="UP000000504">
    <property type="component" value="Chromosome"/>
</dbReference>
<dbReference type="Pfam" id="PF19290">
    <property type="entry name" value="PmbA_TldD_2nd"/>
    <property type="match status" value="1"/>
</dbReference>
<dbReference type="Gene3D" id="3.30.2290.10">
    <property type="entry name" value="PmbA/TldD superfamily"/>
    <property type="match status" value="1"/>
</dbReference>
<comment type="subcellular location">
    <subcellularLocation>
        <location evidence="1">Cytoplasm</location>
    </subcellularLocation>
</comment>
<feature type="domain" description="Metalloprotease TldD/E C-terminal" evidence="10">
    <location>
        <begin position="244"/>
        <end position="451"/>
    </location>
</feature>
<evidence type="ECO:0000259" key="11">
    <source>
        <dbReference type="Pfam" id="PF19290"/>
    </source>
</evidence>
<sequence>MNNHNTMHVVNQVTQQRKRLEHVVAQALDMARSRSTDAEVAVTKTTGISISTRYGEVENVEFNSDSVLSINVYYQQRKGSASSTNLSQEAIANTVDAAVNIVRYTSPDPAAGLADKQLLAFEAPDLDLFHPVELDAERGIALAAEAEQTALDSDKRITQTAGGNFNSHFSTHIFGNSHGMLQSYSSSLHSLSCSVIAGSGSKMERNYAYTIGRDFKDLRLPQWVGEECARRTVTHLYPRKLLTMEVPVLFAAEVTNGLFGPLVEAISGENIYRKSTFLLDLLGQAVLPEWLSINEYPHLQKGLASAPFDSEGVRTRNMVIVQDGLLSTWLLNSYAARKLGLKSTGHAGGIYNWCISQQQTDLTGLLKQMDRGLMVTELMGQGINIITGDYSRGAAGFWVQNGEIQYAVSGITIAGNLRDMLRNIVSVGQDTETRNNIQCGSVLLSAMKIAGQ</sequence>
<evidence type="ECO:0000256" key="7">
    <source>
        <dbReference type="ARBA" id="ARBA00025682"/>
    </source>
</evidence>
<reference evidence="12 13" key="2">
    <citation type="journal article" date="2011" name="Curr. Biol.">
        <title>An interdependent metabolic patchwork in the nested symbiosis of mealybugs.</title>
        <authorList>
            <person name="McCutcheon J.P."/>
            <person name="von Dohlen C.D."/>
        </authorList>
    </citation>
    <scope>NUCLEOTIDE SEQUENCE [LARGE SCALE GENOMIC DNA]</scope>
    <source>
        <strain evidence="12 13">PCIT</strain>
    </source>
</reference>
<keyword evidence="3" id="KW-0963">Cytoplasm</keyword>
<dbReference type="NCBIfam" id="NF008268">
    <property type="entry name" value="PRK11040.1"/>
    <property type="match status" value="1"/>
</dbReference>
<evidence type="ECO:0000256" key="8">
    <source>
        <dbReference type="ARBA" id="ARBA00072380"/>
    </source>
</evidence>
<evidence type="ECO:0000313" key="13">
    <source>
        <dbReference type="Proteomes" id="UP000000504"/>
    </source>
</evidence>
<proteinExistence type="inferred from homology"/>
<feature type="domain" description="Metalloprotease TldD/E N-terminal" evidence="9">
    <location>
        <begin position="38"/>
        <end position="101"/>
    </location>
</feature>
<dbReference type="HOGENOM" id="CLU_026425_0_0_6"/>
<evidence type="ECO:0000259" key="9">
    <source>
        <dbReference type="Pfam" id="PF01523"/>
    </source>
</evidence>
<evidence type="ECO:0000313" key="12">
    <source>
        <dbReference type="EMBL" id="AEI74906.1"/>
    </source>
</evidence>
<evidence type="ECO:0000256" key="3">
    <source>
        <dbReference type="ARBA" id="ARBA00022490"/>
    </source>
</evidence>
<dbReference type="SUPFAM" id="SSF111283">
    <property type="entry name" value="Putative modulator of DNA gyrase, PmbA/TldD"/>
    <property type="match status" value="1"/>
</dbReference>
<dbReference type="InterPro" id="IPR047657">
    <property type="entry name" value="PmbA"/>
</dbReference>
<dbReference type="AlphaFoldDB" id="F7XXT0"/>
<keyword evidence="13" id="KW-1185">Reference proteome</keyword>
<protein>
    <recommendedName>
        <fullName evidence="8">Metalloprotease PmbA</fullName>
    </recommendedName>
</protein>
<dbReference type="STRING" id="903503.MEPCIT_265"/>
<dbReference type="Pfam" id="PF01523">
    <property type="entry name" value="PmbA_TldD_1st"/>
    <property type="match status" value="1"/>
</dbReference>
<dbReference type="GO" id="GO:0008237">
    <property type="term" value="F:metallopeptidase activity"/>
    <property type="evidence" value="ECO:0007669"/>
    <property type="project" value="UniProtKB-KW"/>
</dbReference>
<dbReference type="InterPro" id="IPR002510">
    <property type="entry name" value="Metalloprtase-TldD/E_N"/>
</dbReference>
<dbReference type="InterPro" id="IPR036059">
    <property type="entry name" value="TldD/PmbA_sf"/>
</dbReference>
<dbReference type="GO" id="GO:0006508">
    <property type="term" value="P:proteolysis"/>
    <property type="evidence" value="ECO:0007669"/>
    <property type="project" value="UniProtKB-KW"/>
</dbReference>
<gene>
    <name evidence="12" type="ordered locus">MEPCIT_265</name>
</gene>
<dbReference type="EMBL" id="CP002243">
    <property type="protein sequence ID" value="AEI74906.1"/>
    <property type="molecule type" value="Genomic_DNA"/>
</dbReference>
<dbReference type="InterPro" id="IPR035068">
    <property type="entry name" value="TldD/PmbA_N"/>
</dbReference>
<dbReference type="InterPro" id="IPR045570">
    <property type="entry name" value="Metalloprtase-TldD/E_cen_dom"/>
</dbReference>
<accession>F7XXT0</accession>
<comment type="similarity">
    <text evidence="2">Belongs to the peptidase U62 family.</text>
</comment>